<evidence type="ECO:0000313" key="3">
    <source>
        <dbReference type="Proteomes" id="UP001301769"/>
    </source>
</evidence>
<evidence type="ECO:0000256" key="1">
    <source>
        <dbReference type="SAM" id="Phobius"/>
    </source>
</evidence>
<gene>
    <name evidence="2" type="ORF">QBC37DRAFT_433659</name>
</gene>
<organism evidence="2 3">
    <name type="scientific">Rhypophila decipiens</name>
    <dbReference type="NCBI Taxonomy" id="261697"/>
    <lineage>
        <taxon>Eukaryota</taxon>
        <taxon>Fungi</taxon>
        <taxon>Dikarya</taxon>
        <taxon>Ascomycota</taxon>
        <taxon>Pezizomycotina</taxon>
        <taxon>Sordariomycetes</taxon>
        <taxon>Sordariomycetidae</taxon>
        <taxon>Sordariales</taxon>
        <taxon>Naviculisporaceae</taxon>
        <taxon>Rhypophila</taxon>
    </lineage>
</organism>
<dbReference type="AlphaFoldDB" id="A0AAN6XVC9"/>
<proteinExistence type="predicted"/>
<protein>
    <submittedName>
        <fullName evidence="2">Uncharacterized protein</fullName>
    </submittedName>
</protein>
<keyword evidence="1" id="KW-0472">Membrane</keyword>
<name>A0AAN6XVC9_9PEZI</name>
<keyword evidence="1" id="KW-1133">Transmembrane helix</keyword>
<accession>A0AAN6XVC9</accession>
<evidence type="ECO:0000313" key="2">
    <source>
        <dbReference type="EMBL" id="KAK4207311.1"/>
    </source>
</evidence>
<dbReference type="Proteomes" id="UP001301769">
    <property type="component" value="Unassembled WGS sequence"/>
</dbReference>
<sequence length="67" mass="7780">MYPYKTLLCSEKNILFHQHRVCVIFCPYSLIYAGLSSSGNTGFWQQTIFYWSSLLEPFLVLLTSILP</sequence>
<keyword evidence="1" id="KW-0812">Transmembrane</keyword>
<reference evidence="2" key="1">
    <citation type="journal article" date="2023" name="Mol. Phylogenet. Evol.">
        <title>Genome-scale phylogeny and comparative genomics of the fungal order Sordariales.</title>
        <authorList>
            <person name="Hensen N."/>
            <person name="Bonometti L."/>
            <person name="Westerberg I."/>
            <person name="Brannstrom I.O."/>
            <person name="Guillou S."/>
            <person name="Cros-Aarteil S."/>
            <person name="Calhoun S."/>
            <person name="Haridas S."/>
            <person name="Kuo A."/>
            <person name="Mondo S."/>
            <person name="Pangilinan J."/>
            <person name="Riley R."/>
            <person name="LaButti K."/>
            <person name="Andreopoulos B."/>
            <person name="Lipzen A."/>
            <person name="Chen C."/>
            <person name="Yan M."/>
            <person name="Daum C."/>
            <person name="Ng V."/>
            <person name="Clum A."/>
            <person name="Steindorff A."/>
            <person name="Ohm R.A."/>
            <person name="Martin F."/>
            <person name="Silar P."/>
            <person name="Natvig D.O."/>
            <person name="Lalanne C."/>
            <person name="Gautier V."/>
            <person name="Ament-Velasquez S.L."/>
            <person name="Kruys A."/>
            <person name="Hutchinson M.I."/>
            <person name="Powell A.J."/>
            <person name="Barry K."/>
            <person name="Miller A.N."/>
            <person name="Grigoriev I.V."/>
            <person name="Debuchy R."/>
            <person name="Gladieux P."/>
            <person name="Hiltunen Thoren M."/>
            <person name="Johannesson H."/>
        </authorList>
    </citation>
    <scope>NUCLEOTIDE SEQUENCE</scope>
    <source>
        <strain evidence="2">PSN293</strain>
    </source>
</reference>
<feature type="transmembrane region" description="Helical" evidence="1">
    <location>
        <begin position="48"/>
        <end position="66"/>
    </location>
</feature>
<dbReference type="EMBL" id="MU858304">
    <property type="protein sequence ID" value="KAK4207311.1"/>
    <property type="molecule type" value="Genomic_DNA"/>
</dbReference>
<reference evidence="2" key="2">
    <citation type="submission" date="2023-05" db="EMBL/GenBank/DDBJ databases">
        <authorList>
            <consortium name="Lawrence Berkeley National Laboratory"/>
            <person name="Steindorff A."/>
            <person name="Hensen N."/>
            <person name="Bonometti L."/>
            <person name="Westerberg I."/>
            <person name="Brannstrom I.O."/>
            <person name="Guillou S."/>
            <person name="Cros-Aarteil S."/>
            <person name="Calhoun S."/>
            <person name="Haridas S."/>
            <person name="Kuo A."/>
            <person name="Mondo S."/>
            <person name="Pangilinan J."/>
            <person name="Riley R."/>
            <person name="Labutti K."/>
            <person name="Andreopoulos B."/>
            <person name="Lipzen A."/>
            <person name="Chen C."/>
            <person name="Yanf M."/>
            <person name="Daum C."/>
            <person name="Ng V."/>
            <person name="Clum A."/>
            <person name="Ohm R."/>
            <person name="Martin F."/>
            <person name="Silar P."/>
            <person name="Natvig D."/>
            <person name="Lalanne C."/>
            <person name="Gautier V."/>
            <person name="Ament-Velasquez S.L."/>
            <person name="Kruys A."/>
            <person name="Hutchinson M.I."/>
            <person name="Powell A.J."/>
            <person name="Barry K."/>
            <person name="Miller A.N."/>
            <person name="Grigoriev I.V."/>
            <person name="Debuchy R."/>
            <person name="Gladieux P."/>
            <person name="Thoren M.H."/>
            <person name="Johannesson H."/>
        </authorList>
    </citation>
    <scope>NUCLEOTIDE SEQUENCE</scope>
    <source>
        <strain evidence="2">PSN293</strain>
    </source>
</reference>
<comment type="caution">
    <text evidence="2">The sequence shown here is derived from an EMBL/GenBank/DDBJ whole genome shotgun (WGS) entry which is preliminary data.</text>
</comment>
<feature type="transmembrane region" description="Helical" evidence="1">
    <location>
        <begin position="21"/>
        <end position="42"/>
    </location>
</feature>
<keyword evidence="3" id="KW-1185">Reference proteome</keyword>